<proteinExistence type="predicted"/>
<dbReference type="PANTHER" id="PTHR42813:SF2">
    <property type="entry name" value="DEHYDROGENASE, ZINC-CONTAINING, PUTATIVE (AFU_ORTHOLOGUE AFUA_2G02810)-RELATED"/>
    <property type="match status" value="1"/>
</dbReference>
<keyword evidence="3" id="KW-0862">Zinc</keyword>
<name>A0ABP8Y182_9MICO</name>
<evidence type="ECO:0000256" key="1">
    <source>
        <dbReference type="ARBA" id="ARBA00001947"/>
    </source>
</evidence>
<protein>
    <recommendedName>
        <fullName evidence="4">Alcohol dehydrogenase-like C-terminal domain-containing protein</fullName>
    </recommendedName>
</protein>
<evidence type="ECO:0000256" key="3">
    <source>
        <dbReference type="ARBA" id="ARBA00022833"/>
    </source>
</evidence>
<comment type="cofactor">
    <cofactor evidence="1">
        <name>Zn(2+)</name>
        <dbReference type="ChEBI" id="CHEBI:29105"/>
    </cofactor>
</comment>
<keyword evidence="6" id="KW-1185">Reference proteome</keyword>
<dbReference type="RefSeq" id="WP_253871652.1">
    <property type="nucleotide sequence ID" value="NZ_BAABHM010000026.1"/>
</dbReference>
<reference evidence="6" key="1">
    <citation type="journal article" date="2019" name="Int. J. Syst. Evol. Microbiol.">
        <title>The Global Catalogue of Microorganisms (GCM) 10K type strain sequencing project: providing services to taxonomists for standard genome sequencing and annotation.</title>
        <authorList>
            <consortium name="The Broad Institute Genomics Platform"/>
            <consortium name="The Broad Institute Genome Sequencing Center for Infectious Disease"/>
            <person name="Wu L."/>
            <person name="Ma J."/>
        </authorList>
    </citation>
    <scope>NUCLEOTIDE SEQUENCE [LARGE SCALE GENOMIC DNA]</scope>
    <source>
        <strain evidence="6">JCM 17975</strain>
    </source>
</reference>
<dbReference type="EMBL" id="BAABHM010000026">
    <property type="protein sequence ID" value="GAA4718130.1"/>
    <property type="molecule type" value="Genomic_DNA"/>
</dbReference>
<keyword evidence="2" id="KW-0479">Metal-binding</keyword>
<evidence type="ECO:0000313" key="6">
    <source>
        <dbReference type="Proteomes" id="UP001500843"/>
    </source>
</evidence>
<organism evidence="5 6">
    <name type="scientific">Promicromonospora umidemergens</name>
    <dbReference type="NCBI Taxonomy" id="629679"/>
    <lineage>
        <taxon>Bacteria</taxon>
        <taxon>Bacillati</taxon>
        <taxon>Actinomycetota</taxon>
        <taxon>Actinomycetes</taxon>
        <taxon>Micrococcales</taxon>
        <taxon>Promicromonosporaceae</taxon>
        <taxon>Promicromonospora</taxon>
    </lineage>
</organism>
<dbReference type="Proteomes" id="UP001500843">
    <property type="component" value="Unassembled WGS sequence"/>
</dbReference>
<dbReference type="Pfam" id="PF00107">
    <property type="entry name" value="ADH_zinc_N"/>
    <property type="match status" value="1"/>
</dbReference>
<comment type="caution">
    <text evidence="5">The sequence shown here is derived from an EMBL/GenBank/DDBJ whole genome shotgun (WGS) entry which is preliminary data.</text>
</comment>
<evidence type="ECO:0000259" key="4">
    <source>
        <dbReference type="Pfam" id="PF00107"/>
    </source>
</evidence>
<evidence type="ECO:0000256" key="2">
    <source>
        <dbReference type="ARBA" id="ARBA00022723"/>
    </source>
</evidence>
<feature type="domain" description="Alcohol dehydrogenase-like C-terminal" evidence="4">
    <location>
        <begin position="35"/>
        <end position="104"/>
    </location>
</feature>
<accession>A0ABP8Y182</accession>
<gene>
    <name evidence="5" type="ORF">GCM10023198_47150</name>
</gene>
<dbReference type="SUPFAM" id="SSF51735">
    <property type="entry name" value="NAD(P)-binding Rossmann-fold domains"/>
    <property type="match status" value="1"/>
</dbReference>
<dbReference type="PANTHER" id="PTHR42813">
    <property type="entry name" value="ZINC-TYPE ALCOHOL DEHYDROGENASE-LIKE"/>
    <property type="match status" value="1"/>
</dbReference>
<evidence type="ECO:0000313" key="5">
    <source>
        <dbReference type="EMBL" id="GAA4718130.1"/>
    </source>
</evidence>
<sequence>MTALFASDAAPTGWTGADQAGVKPGDVVAVWGAGGVGQMAAAAAQLMGAERVIVIDRLDNRLKQVQQHIGAETLNYEQTNIAVELRELTGGRGPDVCIEAVGMEAHSDGPGYLYDQVKQQLRLQTDRPTAVRHAIHACRKGGTVFTLGVFAGVVDKFPLGAVMNKALTLRGAQQHGHRYIPSILEHMARGELKTDHLATHVMPLDQGPRGYEMFKNKDDGCVRAVFRPGG</sequence>
<dbReference type="InterPro" id="IPR013149">
    <property type="entry name" value="ADH-like_C"/>
</dbReference>
<dbReference type="Gene3D" id="3.40.50.720">
    <property type="entry name" value="NAD(P)-binding Rossmann-like Domain"/>
    <property type="match status" value="1"/>
</dbReference>
<dbReference type="InterPro" id="IPR036291">
    <property type="entry name" value="NAD(P)-bd_dom_sf"/>
</dbReference>